<dbReference type="EMBL" id="JBHLTG010000015">
    <property type="protein sequence ID" value="MFC0682597.1"/>
    <property type="molecule type" value="Genomic_DNA"/>
</dbReference>
<evidence type="ECO:0000256" key="1">
    <source>
        <dbReference type="ARBA" id="ARBA00023015"/>
    </source>
</evidence>
<evidence type="ECO:0000256" key="2">
    <source>
        <dbReference type="ARBA" id="ARBA00023125"/>
    </source>
</evidence>
<dbReference type="RefSeq" id="WP_386676782.1">
    <property type="nucleotide sequence ID" value="NZ_JBHLTG010000015.1"/>
</dbReference>
<organism evidence="5 6">
    <name type="scientific">Lysobacter korlensis</name>
    <dbReference type="NCBI Taxonomy" id="553636"/>
    <lineage>
        <taxon>Bacteria</taxon>
        <taxon>Pseudomonadati</taxon>
        <taxon>Pseudomonadota</taxon>
        <taxon>Gammaproteobacteria</taxon>
        <taxon>Lysobacterales</taxon>
        <taxon>Lysobacteraceae</taxon>
        <taxon>Lysobacter</taxon>
    </lineage>
</organism>
<keyword evidence="2" id="KW-0238">DNA-binding</keyword>
<sequence length="106" mass="11971">MAMDRVFEALASTARRQILAYLSAGELTAGEIGERFDFSKPALSSHLRILEDAGLIEREKRGQYVYFRQVPERLTNTLFAWAAEVCPVAGPLKRESRAKARTKRVD</sequence>
<evidence type="ECO:0000313" key="5">
    <source>
        <dbReference type="EMBL" id="MFC0682597.1"/>
    </source>
</evidence>
<comment type="caution">
    <text evidence="5">The sequence shown here is derived from an EMBL/GenBank/DDBJ whole genome shotgun (WGS) entry which is preliminary data.</text>
</comment>
<dbReference type="Gene3D" id="1.10.10.10">
    <property type="entry name" value="Winged helix-like DNA-binding domain superfamily/Winged helix DNA-binding domain"/>
    <property type="match status" value="1"/>
</dbReference>
<dbReference type="PROSITE" id="PS50987">
    <property type="entry name" value="HTH_ARSR_2"/>
    <property type="match status" value="1"/>
</dbReference>
<dbReference type="InterPro" id="IPR001845">
    <property type="entry name" value="HTH_ArsR_DNA-bd_dom"/>
</dbReference>
<feature type="domain" description="HTH arsR-type" evidence="4">
    <location>
        <begin position="1"/>
        <end position="89"/>
    </location>
</feature>
<dbReference type="CDD" id="cd00090">
    <property type="entry name" value="HTH_ARSR"/>
    <property type="match status" value="1"/>
</dbReference>
<dbReference type="InterPro" id="IPR036388">
    <property type="entry name" value="WH-like_DNA-bd_sf"/>
</dbReference>
<keyword evidence="1" id="KW-0805">Transcription regulation</keyword>
<dbReference type="PANTHER" id="PTHR33154:SF33">
    <property type="entry name" value="TRANSCRIPTIONAL REPRESSOR SDPR"/>
    <property type="match status" value="1"/>
</dbReference>
<dbReference type="InterPro" id="IPR036390">
    <property type="entry name" value="WH_DNA-bd_sf"/>
</dbReference>
<proteinExistence type="predicted"/>
<dbReference type="Proteomes" id="UP001589896">
    <property type="component" value="Unassembled WGS sequence"/>
</dbReference>
<protein>
    <submittedName>
        <fullName evidence="5">Metalloregulator ArsR/SmtB family transcription factor</fullName>
    </submittedName>
</protein>
<accession>A0ABV6S037</accession>
<keyword evidence="3" id="KW-0804">Transcription</keyword>
<evidence type="ECO:0000259" key="4">
    <source>
        <dbReference type="PROSITE" id="PS50987"/>
    </source>
</evidence>
<dbReference type="NCBIfam" id="NF033788">
    <property type="entry name" value="HTH_metalloreg"/>
    <property type="match status" value="1"/>
</dbReference>
<dbReference type="SMART" id="SM00418">
    <property type="entry name" value="HTH_ARSR"/>
    <property type="match status" value="1"/>
</dbReference>
<keyword evidence="6" id="KW-1185">Reference proteome</keyword>
<reference evidence="5 6" key="1">
    <citation type="submission" date="2024-09" db="EMBL/GenBank/DDBJ databases">
        <authorList>
            <person name="Sun Q."/>
            <person name="Mori K."/>
        </authorList>
    </citation>
    <scope>NUCLEOTIDE SEQUENCE [LARGE SCALE GENOMIC DNA]</scope>
    <source>
        <strain evidence="5 6">KCTC 23076</strain>
    </source>
</reference>
<dbReference type="InterPro" id="IPR051081">
    <property type="entry name" value="HTH_MetalResp_TranReg"/>
</dbReference>
<dbReference type="Pfam" id="PF01022">
    <property type="entry name" value="HTH_5"/>
    <property type="match status" value="1"/>
</dbReference>
<gene>
    <name evidence="5" type="ORF">ACFFGH_32615</name>
</gene>
<dbReference type="PANTHER" id="PTHR33154">
    <property type="entry name" value="TRANSCRIPTIONAL REGULATOR, ARSR FAMILY"/>
    <property type="match status" value="1"/>
</dbReference>
<evidence type="ECO:0000313" key="6">
    <source>
        <dbReference type="Proteomes" id="UP001589896"/>
    </source>
</evidence>
<dbReference type="SUPFAM" id="SSF46785">
    <property type="entry name" value="Winged helix' DNA-binding domain"/>
    <property type="match status" value="1"/>
</dbReference>
<evidence type="ECO:0000256" key="3">
    <source>
        <dbReference type="ARBA" id="ARBA00023163"/>
    </source>
</evidence>
<name>A0ABV6S037_9GAMM</name>
<dbReference type="InterPro" id="IPR011991">
    <property type="entry name" value="ArsR-like_HTH"/>
</dbReference>
<dbReference type="PRINTS" id="PR00778">
    <property type="entry name" value="HTHARSR"/>
</dbReference>